<evidence type="ECO:0000313" key="3">
    <source>
        <dbReference type="Proteomes" id="UP000265520"/>
    </source>
</evidence>
<keyword evidence="3" id="KW-1185">Reference proteome</keyword>
<reference evidence="2 3" key="1">
    <citation type="journal article" date="2018" name="Front. Plant Sci.">
        <title>Red Clover (Trifolium pratense) and Zigzag Clover (T. medium) - A Picture of Genomic Similarities and Differences.</title>
        <authorList>
            <person name="Dluhosova J."/>
            <person name="Istvanek J."/>
            <person name="Nedelnik J."/>
            <person name="Repkova J."/>
        </authorList>
    </citation>
    <scope>NUCLEOTIDE SEQUENCE [LARGE SCALE GENOMIC DNA]</scope>
    <source>
        <strain evidence="3">cv. 10/8</strain>
        <tissue evidence="2">Leaf</tissue>
    </source>
</reference>
<dbReference type="AlphaFoldDB" id="A0A392NHV7"/>
<evidence type="ECO:0000313" key="2">
    <source>
        <dbReference type="EMBL" id="MCH99457.1"/>
    </source>
</evidence>
<dbReference type="Proteomes" id="UP000265520">
    <property type="component" value="Unassembled WGS sequence"/>
</dbReference>
<comment type="caution">
    <text evidence="2">The sequence shown here is derived from an EMBL/GenBank/DDBJ whole genome shotgun (WGS) entry which is preliminary data.</text>
</comment>
<keyword evidence="1" id="KW-0472">Membrane</keyword>
<evidence type="ECO:0000256" key="1">
    <source>
        <dbReference type="SAM" id="Phobius"/>
    </source>
</evidence>
<dbReference type="EMBL" id="LXQA010040366">
    <property type="protein sequence ID" value="MCH99457.1"/>
    <property type="molecule type" value="Genomic_DNA"/>
</dbReference>
<accession>A0A392NHV7</accession>
<sequence>MRLVKVFLFVFEAIRNRMVAWAVLGVLLSLECRLGKALARLVVTLSVVAVFRMDGFGLGYGPSVLMLTVTLLDVAAIVVINPIGDLFHPSLQSSAKIELNLRSTTYSQFMTNNIGQTVDLIDYEHLAYLVYNITNFCSGKSR</sequence>
<feature type="transmembrane region" description="Helical" evidence="1">
    <location>
        <begin position="63"/>
        <end position="84"/>
    </location>
</feature>
<keyword evidence="1" id="KW-0812">Transmembrane</keyword>
<proteinExistence type="predicted"/>
<name>A0A392NHV7_9FABA</name>
<organism evidence="2 3">
    <name type="scientific">Trifolium medium</name>
    <dbReference type="NCBI Taxonomy" id="97028"/>
    <lineage>
        <taxon>Eukaryota</taxon>
        <taxon>Viridiplantae</taxon>
        <taxon>Streptophyta</taxon>
        <taxon>Embryophyta</taxon>
        <taxon>Tracheophyta</taxon>
        <taxon>Spermatophyta</taxon>
        <taxon>Magnoliopsida</taxon>
        <taxon>eudicotyledons</taxon>
        <taxon>Gunneridae</taxon>
        <taxon>Pentapetalae</taxon>
        <taxon>rosids</taxon>
        <taxon>fabids</taxon>
        <taxon>Fabales</taxon>
        <taxon>Fabaceae</taxon>
        <taxon>Papilionoideae</taxon>
        <taxon>50 kb inversion clade</taxon>
        <taxon>NPAAA clade</taxon>
        <taxon>Hologalegina</taxon>
        <taxon>IRL clade</taxon>
        <taxon>Trifolieae</taxon>
        <taxon>Trifolium</taxon>
    </lineage>
</organism>
<keyword evidence="1" id="KW-1133">Transmembrane helix</keyword>
<protein>
    <submittedName>
        <fullName evidence="2">Uncharacterized protein</fullName>
    </submittedName>
</protein>